<gene>
    <name evidence="1" type="ORF">LVJ81_08195</name>
</gene>
<organism evidence="1 2">
    <name type="scientific">Vitreoscilla stercoraria</name>
    <dbReference type="NCBI Taxonomy" id="61"/>
    <lineage>
        <taxon>Bacteria</taxon>
        <taxon>Pseudomonadati</taxon>
        <taxon>Pseudomonadota</taxon>
        <taxon>Betaproteobacteria</taxon>
        <taxon>Neisseriales</taxon>
        <taxon>Neisseriaceae</taxon>
        <taxon>Vitreoscilla</taxon>
    </lineage>
</organism>
<keyword evidence="2" id="KW-1185">Reference proteome</keyword>
<proteinExistence type="predicted"/>
<protein>
    <submittedName>
        <fullName evidence="1">Uncharacterized protein</fullName>
    </submittedName>
</protein>
<dbReference type="Proteomes" id="UP000832034">
    <property type="component" value="Chromosome"/>
</dbReference>
<reference evidence="1" key="1">
    <citation type="submission" date="2021-12" db="EMBL/GenBank/DDBJ databases">
        <authorList>
            <person name="Veyrier F.J."/>
        </authorList>
    </citation>
    <scope>NUCLEOTIDE SEQUENCE</scope>
    <source>
        <strain evidence="1">SAG 1488-6</strain>
    </source>
</reference>
<evidence type="ECO:0000313" key="2">
    <source>
        <dbReference type="Proteomes" id="UP000832034"/>
    </source>
</evidence>
<dbReference type="EMBL" id="CP091512">
    <property type="protein sequence ID" value="UOO91625.1"/>
    <property type="molecule type" value="Genomic_DNA"/>
</dbReference>
<reference evidence="1" key="2">
    <citation type="journal article" date="2022" name="Res Sq">
        <title>Evolution of multicellular longitudinally dividing oral cavity symbionts (Neisseriaceae).</title>
        <authorList>
            <person name="Nyongesa S."/>
            <person name="Weber P."/>
            <person name="Bernet E."/>
            <person name="Pullido F."/>
            <person name="Nieckarz M."/>
            <person name="Delaby M."/>
            <person name="Nieves C."/>
            <person name="Viehboeck T."/>
            <person name="Krause N."/>
            <person name="Rivera-Millot A."/>
            <person name="Nakamura A."/>
            <person name="Vischer N."/>
            <person name="VanNieuwenhze M."/>
            <person name="Brun Y."/>
            <person name="Cava F."/>
            <person name="Bulgheresi S."/>
            <person name="Veyrier F."/>
        </authorList>
    </citation>
    <scope>NUCLEOTIDE SEQUENCE</scope>
    <source>
        <strain evidence="1">SAG 1488-6</strain>
    </source>
</reference>
<evidence type="ECO:0000313" key="1">
    <source>
        <dbReference type="EMBL" id="UOO91625.1"/>
    </source>
</evidence>
<sequence length="78" mass="8760">MAKKKRPVNLQDASLKWTYCETKIGGGASMAWLRITLRSLALYLFGPEGLFLELHAVKAKAQTSNPNKVFMVVSFKKM</sequence>
<dbReference type="RefSeq" id="WP_019958407.1">
    <property type="nucleotide sequence ID" value="NZ_CP091512.1"/>
</dbReference>
<name>A0ABY4E893_VITST</name>
<accession>A0ABY4E893</accession>